<sequence length="229" mass="25128">MDRSRRGGVRIVTLDKASSGIQELTYLALNQDLKGYRHSHLGVTLLQYIDDLLLATGDREKYQQATRDLLVTLGQLGYCVSAKKAQLCSTKVTYLVYNIEEGHPLKTHPKDEAAGMEFLGAVGCCRLWILGFAEIAKPLYSATGGKNPSVSWTDVEEKAFQKLKLALASAPALALPDLTKPFQLYVAESQGVAKGVLTQTLGTWKRPVAYLSKRPVAYLSKRLQDGQAV</sequence>
<dbReference type="InterPro" id="IPR043502">
    <property type="entry name" value="DNA/RNA_pol_sf"/>
</dbReference>
<dbReference type="Gene3D" id="3.10.20.370">
    <property type="match status" value="1"/>
</dbReference>
<dbReference type="PANTHER" id="PTHR33064:SF29">
    <property type="entry name" value="PEPTIDASE A2 DOMAIN-CONTAINING PROTEIN-RELATED"/>
    <property type="match status" value="1"/>
</dbReference>
<feature type="domain" description="Reverse transcriptase" evidence="2">
    <location>
        <begin position="1"/>
        <end position="99"/>
    </location>
</feature>
<dbReference type="InterPro" id="IPR041577">
    <property type="entry name" value="RT_RNaseH_2"/>
</dbReference>
<dbReference type="InterPro" id="IPR043128">
    <property type="entry name" value="Rev_trsase/Diguanyl_cyclase"/>
</dbReference>
<dbReference type="SUPFAM" id="SSF56672">
    <property type="entry name" value="DNA/RNA polymerases"/>
    <property type="match status" value="1"/>
</dbReference>
<dbReference type="Pfam" id="PF17919">
    <property type="entry name" value="RT_RNaseH_2"/>
    <property type="match status" value="1"/>
</dbReference>
<dbReference type="Proteomes" id="UP001177744">
    <property type="component" value="Unassembled WGS sequence"/>
</dbReference>
<dbReference type="EMBL" id="JAULJE010000013">
    <property type="protein sequence ID" value="KAK1336061.1"/>
    <property type="molecule type" value="Genomic_DNA"/>
</dbReference>
<gene>
    <name evidence="3" type="ORF">QTO34_003861</name>
</gene>
<keyword evidence="4" id="KW-1185">Reference proteome</keyword>
<evidence type="ECO:0000313" key="3">
    <source>
        <dbReference type="EMBL" id="KAK1336061.1"/>
    </source>
</evidence>
<comment type="caution">
    <text evidence="3">The sequence shown here is derived from an EMBL/GenBank/DDBJ whole genome shotgun (WGS) entry which is preliminary data.</text>
</comment>
<evidence type="ECO:0000256" key="1">
    <source>
        <dbReference type="ARBA" id="ARBA00010879"/>
    </source>
</evidence>
<name>A0AA40LJT3_CNENI</name>
<dbReference type="InterPro" id="IPR000477">
    <property type="entry name" value="RT_dom"/>
</dbReference>
<accession>A0AA40LJT3</accession>
<comment type="similarity">
    <text evidence="1">Belongs to the beta type-B retroviral polymerase family. HERV class-II K(HML-2) pol subfamily.</text>
</comment>
<dbReference type="InterPro" id="IPR051320">
    <property type="entry name" value="Viral_Replic_Matur_Polypro"/>
</dbReference>
<organism evidence="3 4">
    <name type="scientific">Cnephaeus nilssonii</name>
    <name type="common">Northern bat</name>
    <name type="synonym">Eptesicus nilssonii</name>
    <dbReference type="NCBI Taxonomy" id="3371016"/>
    <lineage>
        <taxon>Eukaryota</taxon>
        <taxon>Metazoa</taxon>
        <taxon>Chordata</taxon>
        <taxon>Craniata</taxon>
        <taxon>Vertebrata</taxon>
        <taxon>Euteleostomi</taxon>
        <taxon>Mammalia</taxon>
        <taxon>Eutheria</taxon>
        <taxon>Laurasiatheria</taxon>
        <taxon>Chiroptera</taxon>
        <taxon>Yangochiroptera</taxon>
        <taxon>Vespertilionidae</taxon>
        <taxon>Cnephaeus</taxon>
    </lineage>
</organism>
<protein>
    <recommendedName>
        <fullName evidence="2">Reverse transcriptase domain-containing protein</fullName>
    </recommendedName>
</protein>
<evidence type="ECO:0000259" key="2">
    <source>
        <dbReference type="PROSITE" id="PS50878"/>
    </source>
</evidence>
<dbReference type="Gene3D" id="3.30.70.270">
    <property type="match status" value="2"/>
</dbReference>
<proteinExistence type="inferred from homology"/>
<evidence type="ECO:0000313" key="4">
    <source>
        <dbReference type="Proteomes" id="UP001177744"/>
    </source>
</evidence>
<reference evidence="3" key="1">
    <citation type="submission" date="2023-06" db="EMBL/GenBank/DDBJ databases">
        <title>Reference genome for the Northern bat (Eptesicus nilssonii), a most northern bat species.</title>
        <authorList>
            <person name="Laine V.N."/>
            <person name="Pulliainen A.T."/>
            <person name="Lilley T.M."/>
        </authorList>
    </citation>
    <scope>NUCLEOTIDE SEQUENCE</scope>
    <source>
        <strain evidence="3">BLF_Eptnil</strain>
        <tissue evidence="3">Kidney</tissue>
    </source>
</reference>
<dbReference type="AlphaFoldDB" id="A0AA40LJT3"/>
<dbReference type="PANTHER" id="PTHR33064">
    <property type="entry name" value="POL PROTEIN"/>
    <property type="match status" value="1"/>
</dbReference>
<dbReference type="PROSITE" id="PS50878">
    <property type="entry name" value="RT_POL"/>
    <property type="match status" value="1"/>
</dbReference>
<dbReference type="Pfam" id="PF00078">
    <property type="entry name" value="RVT_1"/>
    <property type="match status" value="1"/>
</dbReference>